<protein>
    <submittedName>
        <fullName evidence="1">Amidinotransferase</fullName>
    </submittedName>
</protein>
<dbReference type="OrthoDB" id="9788268at2"/>
<comment type="caution">
    <text evidence="1">The sequence shown here is derived from an EMBL/GenBank/DDBJ whole genome shotgun (WGS) entry which is preliminary data.</text>
</comment>
<dbReference type="RefSeq" id="WP_035071812.1">
    <property type="nucleotide sequence ID" value="NZ_JMIH01000014.1"/>
</dbReference>
<dbReference type="AlphaFoldDB" id="A0A074KYY1"/>
<dbReference type="NCBIfam" id="NF046062">
    <property type="entry name" value="citrull_CtlX"/>
    <property type="match status" value="1"/>
</dbReference>
<dbReference type="PIRSF" id="PIRSF028188">
    <property type="entry name" value="Amdntrnsf_FN0238"/>
    <property type="match status" value="1"/>
</dbReference>
<name>A0A074KYY1_9BACT</name>
<gene>
    <name evidence="1" type="ORF">EL17_05770</name>
</gene>
<dbReference type="Proteomes" id="UP000027821">
    <property type="component" value="Unassembled WGS sequence"/>
</dbReference>
<dbReference type="PANTHER" id="PTHR43224">
    <property type="entry name" value="AMIDINOTRANSFERASE"/>
    <property type="match status" value="1"/>
</dbReference>
<reference evidence="1 2" key="1">
    <citation type="submission" date="2014-04" db="EMBL/GenBank/DDBJ databases">
        <title>Characterization and application of a salt tolerant electro-active bacterium.</title>
        <authorList>
            <person name="Yang L."/>
            <person name="Wei S."/>
            <person name="Tay Q.X.M."/>
        </authorList>
    </citation>
    <scope>NUCLEOTIDE SEQUENCE [LARGE SCALE GENOMIC DNA]</scope>
    <source>
        <strain evidence="1 2">LY1</strain>
    </source>
</reference>
<dbReference type="Gene3D" id="3.75.10.10">
    <property type="entry name" value="L-arginine/glycine Amidinotransferase, Chain A"/>
    <property type="match status" value="1"/>
</dbReference>
<dbReference type="SUPFAM" id="SSF55909">
    <property type="entry name" value="Pentein"/>
    <property type="match status" value="1"/>
</dbReference>
<dbReference type="InterPro" id="IPR014541">
    <property type="entry name" value="Amdntrnsf_FN0238"/>
</dbReference>
<sequence length="312" mass="35262">MPETTSSTLLMVRPANFGFNPETAASNFYQQQDERPVADLHEIARQEFDGFVDMLRSYDIKVIVVEDIPVPVKSDAVFPNNWFSTHEDGRLVLYPMASPSRRLERRSDIVNILAEAKFTVDEIVDLSFFEDHDQFLEGTGSVILDRENQVMYAGLSERTHKVPLQYLSQLLGYELVTFHTLQTVQGAESPIYHTNVMMHVGTDIAIICLESIATEKERLTVKDHLIRSGKLIIPITVHQKYAFAGNMLEVKNARGEKFTVMSRTAFDHLKIAQKQAIMRFTKIIAPPLPLIEKLGGGSARCMLAEIFLPSAY</sequence>
<dbReference type="GO" id="GO:0016740">
    <property type="term" value="F:transferase activity"/>
    <property type="evidence" value="ECO:0007669"/>
    <property type="project" value="UniProtKB-KW"/>
</dbReference>
<accession>A0A074KYY1</accession>
<dbReference type="PANTHER" id="PTHR43224:SF1">
    <property type="entry name" value="AMIDINOTRANSFERASE"/>
    <property type="match status" value="1"/>
</dbReference>
<organism evidence="1 2">
    <name type="scientific">Anditalea andensis</name>
    <dbReference type="NCBI Taxonomy" id="1048983"/>
    <lineage>
        <taxon>Bacteria</taxon>
        <taxon>Pseudomonadati</taxon>
        <taxon>Bacteroidota</taxon>
        <taxon>Cytophagia</taxon>
        <taxon>Cytophagales</taxon>
        <taxon>Cytophagaceae</taxon>
        <taxon>Anditalea</taxon>
    </lineage>
</organism>
<dbReference type="eggNOG" id="COG4874">
    <property type="taxonomic scope" value="Bacteria"/>
</dbReference>
<keyword evidence="2" id="KW-1185">Reference proteome</keyword>
<evidence type="ECO:0000313" key="1">
    <source>
        <dbReference type="EMBL" id="KEO75176.1"/>
    </source>
</evidence>
<dbReference type="STRING" id="1048983.EL17_05770"/>
<evidence type="ECO:0000313" key="2">
    <source>
        <dbReference type="Proteomes" id="UP000027821"/>
    </source>
</evidence>
<keyword evidence="1" id="KW-0808">Transferase</keyword>
<proteinExistence type="predicted"/>
<dbReference type="EMBL" id="JMIH01000014">
    <property type="protein sequence ID" value="KEO75176.1"/>
    <property type="molecule type" value="Genomic_DNA"/>
</dbReference>
<dbReference type="Pfam" id="PF19420">
    <property type="entry name" value="DDAH_eukar"/>
    <property type="match status" value="1"/>
</dbReference>